<dbReference type="InterPro" id="IPR032675">
    <property type="entry name" value="LRR_dom_sf"/>
</dbReference>
<gene>
    <name evidence="2" type="ORF">RhiirA1_540578</name>
</gene>
<dbReference type="VEuPathDB" id="FungiDB:RhiirFUN_001118"/>
<evidence type="ECO:0000313" key="2">
    <source>
        <dbReference type="EMBL" id="PKC59299.1"/>
    </source>
</evidence>
<evidence type="ECO:0000259" key="1">
    <source>
        <dbReference type="Pfam" id="PF12937"/>
    </source>
</evidence>
<dbReference type="EMBL" id="LLXH01001362">
    <property type="protein sequence ID" value="PKC59299.1"/>
    <property type="molecule type" value="Genomic_DNA"/>
</dbReference>
<dbReference type="AlphaFoldDB" id="A0A2N0R7L9"/>
<accession>A0A2N0R7L9</accession>
<dbReference type="Proteomes" id="UP000232688">
    <property type="component" value="Unassembled WGS sequence"/>
</dbReference>
<dbReference type="SUPFAM" id="SSF52047">
    <property type="entry name" value="RNI-like"/>
    <property type="match status" value="1"/>
</dbReference>
<dbReference type="VEuPathDB" id="FungiDB:FUN_023075"/>
<comment type="caution">
    <text evidence="2">The sequence shown here is derived from an EMBL/GenBank/DDBJ whole genome shotgun (WGS) entry which is preliminary data.</text>
</comment>
<sequence>MIIQQFSPELLTEIFGNLYINDLLVCALVNRKWSANAMRILWKCPIQLATFPLKNTKSPQEKLCSIISTIVKCLSIEVKNKLRNVYGIIIDETKNESVPMFDYCLFMEKLNFVIMFKATLFWLNSLGCVTGLIYHHIIFQEICNLVIIKSNILNNQQRDTNKMTEAKIVLSAYNPKQMLEGEICNRNYKESDFPLPSHLPLMTQTLSRLERVTLNTCIQPRFIYDLNNICRNVLDISIHCGCNDDQHLADFINNQEKLQKIVLFSFKSDIRLEKISKAIKNKLEQLLSLNISAGQVPLEIFNNKQCNQLIELHLVDCDQSLTKLSDWNQFLCCNDTSFKNLKKLELQCNIKNLEKIGTFLQKVSSSLRKLILIRNNPEDQILIDKFYKNVAKYSSNLIQLDLTIPEFIESLIIILPSCKKLEYLNLRDPCNQPNDLNERFPLIGKYFPLSLKKFGVEFDLNVSKEKIEEFLNNCFNIGIRKLSLGFYFMDFTLDHEIIMRRHVQLGTLSSEFYEYWIKEQKEVIIEGNMIYDENLTVQDKEKDYWFDFIRECIGLNNLSG</sequence>
<dbReference type="VEuPathDB" id="FungiDB:RhiirA1_540578"/>
<dbReference type="SUPFAM" id="SSF81383">
    <property type="entry name" value="F-box domain"/>
    <property type="match status" value="1"/>
</dbReference>
<organism evidence="2 3">
    <name type="scientific">Rhizophagus irregularis</name>
    <dbReference type="NCBI Taxonomy" id="588596"/>
    <lineage>
        <taxon>Eukaryota</taxon>
        <taxon>Fungi</taxon>
        <taxon>Fungi incertae sedis</taxon>
        <taxon>Mucoromycota</taxon>
        <taxon>Glomeromycotina</taxon>
        <taxon>Glomeromycetes</taxon>
        <taxon>Glomerales</taxon>
        <taxon>Glomeraceae</taxon>
        <taxon>Rhizophagus</taxon>
    </lineage>
</organism>
<evidence type="ECO:0000313" key="3">
    <source>
        <dbReference type="Proteomes" id="UP000232688"/>
    </source>
</evidence>
<feature type="domain" description="F-box" evidence="1">
    <location>
        <begin position="8"/>
        <end position="45"/>
    </location>
</feature>
<dbReference type="Pfam" id="PF12937">
    <property type="entry name" value="F-box-like"/>
    <property type="match status" value="1"/>
</dbReference>
<reference evidence="2 3" key="2">
    <citation type="submission" date="2017-10" db="EMBL/GenBank/DDBJ databases">
        <title>Genome analyses suggest a sexual origin of heterokaryosis in a supposedly ancient asexual fungus.</title>
        <authorList>
            <person name="Corradi N."/>
            <person name="Sedzielewska K."/>
            <person name="Noel J."/>
            <person name="Charron P."/>
            <person name="Farinelli L."/>
            <person name="Marton T."/>
            <person name="Kruger M."/>
            <person name="Pelin A."/>
            <person name="Brachmann A."/>
            <person name="Corradi N."/>
        </authorList>
    </citation>
    <scope>NUCLEOTIDE SEQUENCE [LARGE SCALE GENOMIC DNA]</scope>
    <source>
        <strain evidence="2 3">A1</strain>
    </source>
</reference>
<dbReference type="Gene3D" id="3.80.10.10">
    <property type="entry name" value="Ribonuclease Inhibitor"/>
    <property type="match status" value="1"/>
</dbReference>
<dbReference type="InterPro" id="IPR001810">
    <property type="entry name" value="F-box_dom"/>
</dbReference>
<reference evidence="2 3" key="1">
    <citation type="submission" date="2017-10" db="EMBL/GenBank/DDBJ databases">
        <title>Extensive intraspecific genome diversity in a model arbuscular mycorrhizal fungus.</title>
        <authorList>
            <person name="Chen E.C.H."/>
            <person name="Morin E."/>
            <person name="Baudet D."/>
            <person name="Noel J."/>
            <person name="Ndikumana S."/>
            <person name="Charron P."/>
            <person name="St-Onge C."/>
            <person name="Giorgi J."/>
            <person name="Grigoriev I.V."/>
            <person name="Roux C."/>
            <person name="Martin F.M."/>
            <person name="Corradi N."/>
        </authorList>
    </citation>
    <scope>NUCLEOTIDE SEQUENCE [LARGE SCALE GENOMIC DNA]</scope>
    <source>
        <strain evidence="2 3">A1</strain>
    </source>
</reference>
<protein>
    <recommendedName>
        <fullName evidence="1">F-box domain-containing protein</fullName>
    </recommendedName>
</protein>
<dbReference type="InterPro" id="IPR036047">
    <property type="entry name" value="F-box-like_dom_sf"/>
</dbReference>
<proteinExistence type="predicted"/>
<name>A0A2N0R7L9_9GLOM</name>